<name>A0A6V7D7E1_9XANT</name>
<gene>
    <name evidence="1" type="ORF">CFBP7900_18340</name>
</gene>
<dbReference type="Proteomes" id="UP000587508">
    <property type="component" value="Unassembled WGS sequence"/>
</dbReference>
<evidence type="ECO:0000313" key="2">
    <source>
        <dbReference type="Proteomes" id="UP000587508"/>
    </source>
</evidence>
<organism evidence="1 2">
    <name type="scientific">Xanthomonas hortorum pv. carotae</name>
    <dbReference type="NCBI Taxonomy" id="487904"/>
    <lineage>
        <taxon>Bacteria</taxon>
        <taxon>Pseudomonadati</taxon>
        <taxon>Pseudomonadota</taxon>
        <taxon>Gammaproteobacteria</taxon>
        <taxon>Lysobacterales</taxon>
        <taxon>Lysobacteraceae</taxon>
        <taxon>Xanthomonas</taxon>
    </lineage>
</organism>
<comment type="caution">
    <text evidence="1">The sequence shown here is derived from an EMBL/GenBank/DDBJ whole genome shotgun (WGS) entry which is preliminary data.</text>
</comment>
<dbReference type="EMBL" id="CAJDKC010000003">
    <property type="protein sequence ID" value="CAD0329331.1"/>
    <property type="molecule type" value="Genomic_DNA"/>
</dbReference>
<protein>
    <submittedName>
        <fullName evidence="1">Uncharacterized protein</fullName>
    </submittedName>
</protein>
<evidence type="ECO:0000313" key="1">
    <source>
        <dbReference type="EMBL" id="CAD0329331.1"/>
    </source>
</evidence>
<accession>A0A6V7D7E1</accession>
<dbReference type="AlphaFoldDB" id="A0A6V7D7E1"/>
<sequence>MHAGRANARRWELVAETTVLVSRTIYCVIAQAWTQVHLLALVEPEYVQARAMCAGMDDTRYSDSLERLGNCARRNAI</sequence>
<proteinExistence type="predicted"/>
<dbReference type="EMBL" id="CAJDKC010000003">
    <property type="protein sequence ID" value="CAD0329340.1"/>
    <property type="molecule type" value="Genomic_DNA"/>
</dbReference>
<reference evidence="1 2" key="1">
    <citation type="submission" date="2020-07" db="EMBL/GenBank/DDBJ databases">
        <authorList>
            <person name="Pothier F. J."/>
        </authorList>
    </citation>
    <scope>NUCLEOTIDE SEQUENCE [LARGE SCALE GENOMIC DNA]</scope>
    <source>
        <strain evidence="1 2">CFBP 7900</strain>
    </source>
</reference>